<reference evidence="1 2" key="1">
    <citation type="submission" date="2023-11" db="EMBL/GenBank/DDBJ databases">
        <title>Peredibacter starrii A3.12.</title>
        <authorList>
            <person name="Mitchell R.J."/>
        </authorList>
    </citation>
    <scope>NUCLEOTIDE SEQUENCE [LARGE SCALE GENOMIC DNA]</scope>
    <source>
        <strain evidence="1 2">A3.12</strain>
    </source>
</reference>
<evidence type="ECO:0000313" key="2">
    <source>
        <dbReference type="Proteomes" id="UP001324634"/>
    </source>
</evidence>
<proteinExistence type="predicted"/>
<dbReference type="Proteomes" id="UP001324634">
    <property type="component" value="Chromosome"/>
</dbReference>
<keyword evidence="2" id="KW-1185">Reference proteome</keyword>
<gene>
    <name evidence="1" type="ORF">SOO65_04995</name>
</gene>
<evidence type="ECO:0000313" key="1">
    <source>
        <dbReference type="EMBL" id="WPU66097.1"/>
    </source>
</evidence>
<dbReference type="RefSeq" id="WP_321397898.1">
    <property type="nucleotide sequence ID" value="NZ_CP139487.1"/>
</dbReference>
<dbReference type="AlphaFoldDB" id="A0AAX4HS93"/>
<dbReference type="PROSITE" id="PS51257">
    <property type="entry name" value="PROKAR_LIPOPROTEIN"/>
    <property type="match status" value="1"/>
</dbReference>
<dbReference type="KEGG" id="psti:SOO65_04995"/>
<evidence type="ECO:0008006" key="3">
    <source>
        <dbReference type="Google" id="ProtNLM"/>
    </source>
</evidence>
<accession>A0AAX4HS93</accession>
<name>A0AAX4HS93_9BACT</name>
<dbReference type="EMBL" id="CP139487">
    <property type="protein sequence ID" value="WPU66097.1"/>
    <property type="molecule type" value="Genomic_DNA"/>
</dbReference>
<protein>
    <recommendedName>
        <fullName evidence="3">Lipoprotein</fullName>
    </recommendedName>
</protein>
<sequence>MKIIYFLIAASILSSCAPSRPENPSNDYVLIEFASKLEEEKENQSK</sequence>
<organism evidence="1 2">
    <name type="scientific">Peredibacter starrii</name>
    <dbReference type="NCBI Taxonomy" id="28202"/>
    <lineage>
        <taxon>Bacteria</taxon>
        <taxon>Pseudomonadati</taxon>
        <taxon>Bdellovibrionota</taxon>
        <taxon>Bacteriovoracia</taxon>
        <taxon>Bacteriovoracales</taxon>
        <taxon>Bacteriovoracaceae</taxon>
        <taxon>Peredibacter</taxon>
    </lineage>
</organism>